<dbReference type="EC" id="3.1.-.-" evidence="13"/>
<dbReference type="GO" id="GO:0043138">
    <property type="term" value="F:3'-5' DNA helicase activity"/>
    <property type="evidence" value="ECO:0007669"/>
    <property type="project" value="UniProtKB-UniRule"/>
</dbReference>
<dbReference type="GO" id="GO:0016887">
    <property type="term" value="F:ATP hydrolysis activity"/>
    <property type="evidence" value="ECO:0007669"/>
    <property type="project" value="RHEA"/>
</dbReference>
<sequence length="1181" mass="138503">MVMWTKDQQEAIDARKSNLLISAAAGSGKTAVLVERIIKLITKDKIDINKLLIVTFTNAAAGEMRERIGNAISKELEKSDSNDKHLRRQITLLNKASISTIHSFCIEVVRKYFHLINIDPNFRIGDITETNIMKMEALEEVFEEEYKKENNEFVGLVERFGGNREDVPLQEIVLTLYEFIQSQPYPEEWLRNKVSEFDLDMENIYENSWYKEIINQINIGLSGAREMFLEAKDICNKPFGPIAYEEAANSDIRLVDELIEASKIDLDYFYKILSSVSYKRLGRVSKDVDDNLKEEFKDIRQQGKDIIDDIRKNILNKSPKEFVQNLKELHPYMTYLCDIVCDFEKLYKEKKNEKGIVDFNDLEHYALEILSNREVAKEYEKRFEYIFVDEYQDSNIVQETLINFIKREDNMFMVGDVKQSIYRFRLADPSLFISKYESFNREQDSLNRRIDLSKNFRSRKEVIDGINYIFKNIMSKVLGEIDYDEGAYLYEGFEKKPIDEAEIEVNLIDKKSSEEIIDEVEELEYTQIEAKIVAKRIKELLNKEIYDYKREEYRKVQYNDMVILLRTTRNWATSYMEVLMEEGIPVYADTNSGYFETLEIDLFMNFLKVIDNKRQDIPLISVMKSPIGKFSIEELIKIRIENKSGTFFHAVNSYVQNNKDDLSEKSREFMSKLNNWKKEAVYIPIDKFIDKLYINTNYYNYIGSMPRGIQRQANLRLLIDKAKQFEHTAIKGLFNFIKYIDKLKNSSGDLGEAKSLGENDNVVRIMSIHKSKGLEFPVVFVGAMGKRFNLRDTNNPLLLHKDLGLGPKYVEPKMRIEMDTIAKIAMKNRIKRESLSEEMRVLYVALTRAKDKLILVGGINDLERTLKKWKKSQNVSNLLRSHTYMDWIGPLLLRHRELENLRENMEVNIIDDESKWKVNLLSKKHVEIEEKNKEEQKKVLLEKIREYEKKEAAMKAVIDHKLDWVYQYKSESKIPSKLSVSEIKRVAMKGIEHIHIPTLVKKPKFMESKSAFSGAQKGVIIHSLMEYLDFKRVDSIEYINNAIEEMANKELLTKEEASILDSNKIWNFFKSNIGKRARDANVIYKEVPFNLVMKAKDIIPNSTSEEDMLIQGIVDCYFEEDDGLVLLDYKSDYVKESNKEIIMKYKPQLDLYEKALEGILNKRVKEKIIYSFYLDEEIRIG</sequence>
<evidence type="ECO:0000256" key="3">
    <source>
        <dbReference type="ARBA" id="ARBA00022763"/>
    </source>
</evidence>
<dbReference type="NCBIfam" id="TIGR02785">
    <property type="entry name" value="addA_Gpos"/>
    <property type="match status" value="1"/>
</dbReference>
<evidence type="ECO:0000256" key="13">
    <source>
        <dbReference type="HAMAP-Rule" id="MF_01451"/>
    </source>
</evidence>
<dbReference type="GO" id="GO:0005829">
    <property type="term" value="C:cytosol"/>
    <property type="evidence" value="ECO:0007669"/>
    <property type="project" value="TreeGrafter"/>
</dbReference>
<protein>
    <recommendedName>
        <fullName evidence="13">ATP-dependent helicase/nuclease subunit A</fullName>
        <ecNumber evidence="13">3.1.-.-</ecNumber>
        <ecNumber evidence="13">5.6.2.4</ecNumber>
    </recommendedName>
    <alternativeName>
        <fullName evidence="13">ATP-dependent helicase/nuclease AddA</fullName>
    </alternativeName>
    <alternativeName>
        <fullName evidence="13">DNA 3'-5' helicase AddA</fullName>
    </alternativeName>
</protein>
<dbReference type="Gene3D" id="3.90.320.10">
    <property type="match status" value="1"/>
</dbReference>
<dbReference type="GO" id="GO:0000724">
    <property type="term" value="P:double-strand break repair via homologous recombination"/>
    <property type="evidence" value="ECO:0007669"/>
    <property type="project" value="UniProtKB-UniRule"/>
</dbReference>
<dbReference type="PANTHER" id="PTHR11070:SF48">
    <property type="entry name" value="ATP-DEPENDENT HELICASE_NUCLEASE SUBUNIT A"/>
    <property type="match status" value="1"/>
</dbReference>
<dbReference type="GO" id="GO:0003690">
    <property type="term" value="F:double-stranded DNA binding"/>
    <property type="evidence" value="ECO:0007669"/>
    <property type="project" value="UniProtKB-UniRule"/>
</dbReference>
<keyword evidence="15" id="KW-0175">Coiled coil</keyword>
<keyword evidence="1 13" id="KW-0540">Nuclease</keyword>
<organism evidence="18 19">
    <name type="scientific">Anaeromicrobium sediminis</name>
    <dbReference type="NCBI Taxonomy" id="1478221"/>
    <lineage>
        <taxon>Bacteria</taxon>
        <taxon>Bacillati</taxon>
        <taxon>Bacillota</taxon>
        <taxon>Clostridia</taxon>
        <taxon>Peptostreptococcales</taxon>
        <taxon>Thermotaleaceae</taxon>
        <taxon>Anaeromicrobium</taxon>
    </lineage>
</organism>
<keyword evidence="5 13" id="KW-0347">Helicase</keyword>
<dbReference type="PROSITE" id="PS51198">
    <property type="entry name" value="UVRD_HELICASE_ATP_BIND"/>
    <property type="match status" value="1"/>
</dbReference>
<evidence type="ECO:0000256" key="2">
    <source>
        <dbReference type="ARBA" id="ARBA00022741"/>
    </source>
</evidence>
<evidence type="ECO:0000256" key="14">
    <source>
        <dbReference type="PROSITE-ProRule" id="PRU00560"/>
    </source>
</evidence>
<evidence type="ECO:0000259" key="16">
    <source>
        <dbReference type="PROSITE" id="PS51198"/>
    </source>
</evidence>
<dbReference type="OrthoDB" id="9810135at2"/>
<keyword evidence="3 13" id="KW-0227">DNA damage</keyword>
<dbReference type="Proteomes" id="UP000216024">
    <property type="component" value="Unassembled WGS sequence"/>
</dbReference>
<comment type="caution">
    <text evidence="18">The sequence shown here is derived from an EMBL/GenBank/DDBJ whole genome shotgun (WGS) entry which is preliminary data.</text>
</comment>
<dbReference type="SUPFAM" id="SSF52980">
    <property type="entry name" value="Restriction endonuclease-like"/>
    <property type="match status" value="1"/>
</dbReference>
<evidence type="ECO:0000256" key="7">
    <source>
        <dbReference type="ARBA" id="ARBA00022840"/>
    </source>
</evidence>
<keyword evidence="2 13" id="KW-0547">Nucleotide-binding</keyword>
<dbReference type="InterPro" id="IPR038726">
    <property type="entry name" value="PDDEXK_AddAB-type"/>
</dbReference>
<keyword evidence="10 13" id="KW-0413">Isomerase</keyword>
<dbReference type="PANTHER" id="PTHR11070">
    <property type="entry name" value="UVRD / RECB / PCRA DNA HELICASE FAMILY MEMBER"/>
    <property type="match status" value="1"/>
</dbReference>
<evidence type="ECO:0000256" key="9">
    <source>
        <dbReference type="ARBA" id="ARBA00023204"/>
    </source>
</evidence>
<comment type="cofactor">
    <cofactor evidence="13">
        <name>Mg(2+)</name>
        <dbReference type="ChEBI" id="CHEBI:18420"/>
    </cofactor>
</comment>
<dbReference type="Pfam" id="PF12705">
    <property type="entry name" value="PDDEXK_1"/>
    <property type="match status" value="1"/>
</dbReference>
<dbReference type="InterPro" id="IPR014017">
    <property type="entry name" value="DNA_helicase_UvrD-like_C"/>
</dbReference>
<gene>
    <name evidence="13 18" type="primary">addA</name>
    <name evidence="18" type="ORF">CCE28_13820</name>
</gene>
<evidence type="ECO:0000313" key="19">
    <source>
        <dbReference type="Proteomes" id="UP000216024"/>
    </source>
</evidence>
<proteinExistence type="inferred from homology"/>
<evidence type="ECO:0000313" key="18">
    <source>
        <dbReference type="EMBL" id="PAB58743.1"/>
    </source>
</evidence>
<evidence type="ECO:0000256" key="12">
    <source>
        <dbReference type="ARBA" id="ARBA00048988"/>
    </source>
</evidence>
<keyword evidence="7 13" id="KW-0067">ATP-binding</keyword>
<comment type="subunit">
    <text evidence="13">Heterodimer of AddA and AddB/RexB.</text>
</comment>
<dbReference type="GO" id="GO:0008408">
    <property type="term" value="F:3'-5' exonuclease activity"/>
    <property type="evidence" value="ECO:0007669"/>
    <property type="project" value="UniProtKB-UniRule"/>
</dbReference>
<keyword evidence="19" id="KW-1185">Reference proteome</keyword>
<dbReference type="Gene3D" id="3.40.50.300">
    <property type="entry name" value="P-loop containing nucleotide triphosphate hydrolases"/>
    <property type="match status" value="4"/>
</dbReference>
<feature type="coiled-coil region" evidence="15">
    <location>
        <begin position="895"/>
        <end position="950"/>
    </location>
</feature>
<dbReference type="GO" id="GO:0033202">
    <property type="term" value="C:DNA helicase complex"/>
    <property type="evidence" value="ECO:0007669"/>
    <property type="project" value="TreeGrafter"/>
</dbReference>
<evidence type="ECO:0000256" key="4">
    <source>
        <dbReference type="ARBA" id="ARBA00022801"/>
    </source>
</evidence>
<name>A0A267MIX3_9FIRM</name>
<dbReference type="CDD" id="cd17932">
    <property type="entry name" value="DEXQc_UvrD"/>
    <property type="match status" value="1"/>
</dbReference>
<feature type="binding site" evidence="14">
    <location>
        <begin position="23"/>
        <end position="30"/>
    </location>
    <ligand>
        <name>ATP</name>
        <dbReference type="ChEBI" id="CHEBI:30616"/>
    </ligand>
</feature>
<evidence type="ECO:0000256" key="10">
    <source>
        <dbReference type="ARBA" id="ARBA00023235"/>
    </source>
</evidence>
<keyword evidence="8 13" id="KW-0238">DNA-binding</keyword>
<feature type="domain" description="UvrD-like helicase C-terminal" evidence="17">
    <location>
        <begin position="471"/>
        <end position="773"/>
    </location>
</feature>
<dbReference type="Pfam" id="PF13361">
    <property type="entry name" value="UvrD_C"/>
    <property type="match status" value="1"/>
</dbReference>
<evidence type="ECO:0000259" key="17">
    <source>
        <dbReference type="PROSITE" id="PS51217"/>
    </source>
</evidence>
<comment type="catalytic activity">
    <reaction evidence="12 13">
        <text>ATP + H2O = ADP + phosphate + H(+)</text>
        <dbReference type="Rhea" id="RHEA:13065"/>
        <dbReference type="ChEBI" id="CHEBI:15377"/>
        <dbReference type="ChEBI" id="CHEBI:15378"/>
        <dbReference type="ChEBI" id="CHEBI:30616"/>
        <dbReference type="ChEBI" id="CHEBI:43474"/>
        <dbReference type="ChEBI" id="CHEBI:456216"/>
        <dbReference type="EC" id="5.6.2.4"/>
    </reaction>
</comment>
<dbReference type="PROSITE" id="PS51217">
    <property type="entry name" value="UVRD_HELICASE_CTER"/>
    <property type="match status" value="1"/>
</dbReference>
<dbReference type="GO" id="GO:0005524">
    <property type="term" value="F:ATP binding"/>
    <property type="evidence" value="ECO:0007669"/>
    <property type="project" value="UniProtKB-UniRule"/>
</dbReference>
<evidence type="ECO:0000256" key="8">
    <source>
        <dbReference type="ARBA" id="ARBA00023125"/>
    </source>
</evidence>
<dbReference type="InterPro" id="IPR014152">
    <property type="entry name" value="AddA"/>
</dbReference>
<dbReference type="SUPFAM" id="SSF52540">
    <property type="entry name" value="P-loop containing nucleoside triphosphate hydrolases"/>
    <property type="match status" value="1"/>
</dbReference>
<evidence type="ECO:0000256" key="6">
    <source>
        <dbReference type="ARBA" id="ARBA00022839"/>
    </source>
</evidence>
<comment type="similarity">
    <text evidence="13">Belongs to the helicase family. AddA subfamily.</text>
</comment>
<dbReference type="HAMAP" id="MF_01451">
    <property type="entry name" value="AddA"/>
    <property type="match status" value="1"/>
</dbReference>
<keyword evidence="4 13" id="KW-0378">Hydrolase</keyword>
<dbReference type="InterPro" id="IPR027417">
    <property type="entry name" value="P-loop_NTPase"/>
</dbReference>
<dbReference type="EC" id="5.6.2.4" evidence="13"/>
<dbReference type="Gene3D" id="1.10.274.50">
    <property type="match status" value="1"/>
</dbReference>
<dbReference type="InterPro" id="IPR011335">
    <property type="entry name" value="Restrct_endonuc-II-like"/>
</dbReference>
<comment type="function">
    <text evidence="13">The heterodimer acts as both an ATP-dependent DNA helicase and an ATP-dependent, dual-direction single-stranded exonuclease. Recognizes the chi site generating a DNA molecule suitable for the initiation of homologous recombination. The AddA nuclease domain is required for chi fragment generation; this subunit has the helicase and 3' -&gt; 5' nuclease activities.</text>
</comment>
<feature type="domain" description="UvrD-like helicase ATP-binding" evidence="16">
    <location>
        <begin position="2"/>
        <end position="459"/>
    </location>
</feature>
<dbReference type="InterPro" id="IPR000212">
    <property type="entry name" value="DNA_helicase_UvrD/REP"/>
</dbReference>
<dbReference type="FunFam" id="3.40.50.300:FF:001236">
    <property type="entry name" value="ATP-dependent helicase/nuclease subunit A"/>
    <property type="match status" value="1"/>
</dbReference>
<dbReference type="Pfam" id="PF00580">
    <property type="entry name" value="UvrD-helicase"/>
    <property type="match status" value="1"/>
</dbReference>
<dbReference type="InterPro" id="IPR011604">
    <property type="entry name" value="PDDEXK-like_dom_sf"/>
</dbReference>
<dbReference type="InterPro" id="IPR014016">
    <property type="entry name" value="UvrD-like_ATP-bd"/>
</dbReference>
<reference evidence="18 19" key="1">
    <citation type="submission" date="2017-06" db="EMBL/GenBank/DDBJ databases">
        <title>Draft genome sequence of anaerobic fermentative bacterium Anaeromicrobium sediminis DY2726D isolated from West Pacific Ocean sediments.</title>
        <authorList>
            <person name="Zeng X."/>
        </authorList>
    </citation>
    <scope>NUCLEOTIDE SEQUENCE [LARGE SCALE GENOMIC DNA]</scope>
    <source>
        <strain evidence="18 19">DY2726D</strain>
    </source>
</reference>
<dbReference type="EMBL" id="NIBG01000012">
    <property type="protein sequence ID" value="PAB58743.1"/>
    <property type="molecule type" value="Genomic_DNA"/>
</dbReference>
<accession>A0A267MIX3</accession>
<comment type="catalytic activity">
    <reaction evidence="11 13">
        <text>Couples ATP hydrolysis with the unwinding of duplex DNA by translocating in the 3'-5' direction.</text>
        <dbReference type="EC" id="5.6.2.4"/>
    </reaction>
</comment>
<evidence type="ECO:0000256" key="1">
    <source>
        <dbReference type="ARBA" id="ARBA00022722"/>
    </source>
</evidence>
<evidence type="ECO:0000256" key="11">
    <source>
        <dbReference type="ARBA" id="ARBA00034617"/>
    </source>
</evidence>
<evidence type="ECO:0000256" key="15">
    <source>
        <dbReference type="SAM" id="Coils"/>
    </source>
</evidence>
<dbReference type="AlphaFoldDB" id="A0A267MIX3"/>
<keyword evidence="9 13" id="KW-0234">DNA repair</keyword>
<evidence type="ECO:0000256" key="5">
    <source>
        <dbReference type="ARBA" id="ARBA00022806"/>
    </source>
</evidence>
<keyword evidence="6 13" id="KW-0269">Exonuclease</keyword>